<keyword evidence="1" id="KW-0285">Flavoprotein</keyword>
<organism evidence="4 5">
    <name type="scientific">Pseudomonas fluorescens</name>
    <dbReference type="NCBI Taxonomy" id="294"/>
    <lineage>
        <taxon>Bacteria</taxon>
        <taxon>Pseudomonadati</taxon>
        <taxon>Pseudomonadota</taxon>
        <taxon>Gammaproteobacteria</taxon>
        <taxon>Pseudomonadales</taxon>
        <taxon>Pseudomonadaceae</taxon>
        <taxon>Pseudomonas</taxon>
    </lineage>
</organism>
<dbReference type="AlphaFoldDB" id="A0A1B3D0Q3"/>
<proteinExistence type="predicted"/>
<feature type="domain" description="NADH:flavin oxidoreductase/NADH oxidase N-terminal" evidence="3">
    <location>
        <begin position="9"/>
        <end position="338"/>
    </location>
</feature>
<evidence type="ECO:0000259" key="3">
    <source>
        <dbReference type="Pfam" id="PF00724"/>
    </source>
</evidence>
<dbReference type="Proteomes" id="UP000593833">
    <property type="component" value="Chromosome"/>
</dbReference>
<dbReference type="InterPro" id="IPR051799">
    <property type="entry name" value="NADH_flavin_oxidoreductase"/>
</dbReference>
<reference evidence="4 5" key="1">
    <citation type="submission" date="2020-10" db="EMBL/GenBank/DDBJ databases">
        <title>Complete genome sequence of a novel Pseudomonas fluorescens strain isolated from the flower of kumarahou (Pomaderris kumeraho).</title>
        <authorList>
            <person name="Summers M.C."/>
            <person name="Nowak V."/>
            <person name="Fairhurst M.J."/>
            <person name="Owen J.G."/>
            <person name="Gerth M.L."/>
            <person name="Patrick W.M."/>
        </authorList>
    </citation>
    <scope>NUCLEOTIDE SEQUENCE [LARGE SCALE GENOMIC DNA]</scope>
    <source>
        <strain evidence="4 5">KF1</strain>
    </source>
</reference>
<accession>A0A1B3D0Q3</accession>
<dbReference type="PANTHER" id="PTHR43656:SF2">
    <property type="entry name" value="BINDING OXIDOREDUCTASE, PUTATIVE (AFU_ORTHOLOGUE AFUA_2G08260)-RELATED"/>
    <property type="match status" value="1"/>
</dbReference>
<sequence length="382" mass="41760">MSYELSQRPLVIGKSVSLKNRLYFAPMGIDLATSDGSLSEEMLTFYQHVIDGGCAMVVLGNSSIAPSTRLHARGLCLHSDANLEKLAPLVEYGHQRDCPVVVQLQHYGAQGGTQISGQPLLCPSRSALSGSSGADLLVEMSVEDIDAVCDQFAQAALRARQAGAKMVQLQASNGYLLSSFLSPWTNHRRDAYGASPLKRARFLLEVIDRIHRVTAGDLEVSVRLGIDDCLGTSGQQPELLEDVVAALADAGTSAIMCSITIKETFRYMLSAHPEIQRQFVEGVRLIKSFTSLPVGYAGFIGSLQEAEDQLRLGHCDLVGMSRALFADNDLISKSLAGHEDQVQQCRFDGNCFRDKSNPQLDRVYCCVNEHYKRPAHIHYGNQ</sequence>
<dbReference type="InterPro" id="IPR001155">
    <property type="entry name" value="OxRdtase_FMN_N"/>
</dbReference>
<dbReference type="RefSeq" id="WP_024072554.1">
    <property type="nucleotide sequence ID" value="NZ_CP015637.1"/>
</dbReference>
<dbReference type="SUPFAM" id="SSF51395">
    <property type="entry name" value="FMN-linked oxidoreductases"/>
    <property type="match status" value="1"/>
</dbReference>
<dbReference type="GO" id="GO:0016491">
    <property type="term" value="F:oxidoreductase activity"/>
    <property type="evidence" value="ECO:0007669"/>
    <property type="project" value="UniProtKB-KW"/>
</dbReference>
<evidence type="ECO:0000256" key="1">
    <source>
        <dbReference type="ARBA" id="ARBA00022630"/>
    </source>
</evidence>
<dbReference type="InterPro" id="IPR013785">
    <property type="entry name" value="Aldolase_TIM"/>
</dbReference>
<dbReference type="Gene3D" id="3.20.20.70">
    <property type="entry name" value="Aldolase class I"/>
    <property type="match status" value="1"/>
</dbReference>
<name>A0A1B3D0Q3_PSEFL</name>
<dbReference type="GO" id="GO:0010181">
    <property type="term" value="F:FMN binding"/>
    <property type="evidence" value="ECO:0007669"/>
    <property type="project" value="InterPro"/>
</dbReference>
<dbReference type="PANTHER" id="PTHR43656">
    <property type="entry name" value="BINDING OXIDOREDUCTASE, PUTATIVE (AFU_ORTHOLOGUE AFUA_2G08260)-RELATED"/>
    <property type="match status" value="1"/>
</dbReference>
<dbReference type="EMBL" id="CP063233">
    <property type="protein sequence ID" value="QOU05381.1"/>
    <property type="molecule type" value="Genomic_DNA"/>
</dbReference>
<dbReference type="Pfam" id="PF00724">
    <property type="entry name" value="Oxidored_FMN"/>
    <property type="match status" value="1"/>
</dbReference>
<evidence type="ECO:0000313" key="5">
    <source>
        <dbReference type="Proteomes" id="UP000593833"/>
    </source>
</evidence>
<evidence type="ECO:0000256" key="2">
    <source>
        <dbReference type="ARBA" id="ARBA00023002"/>
    </source>
</evidence>
<gene>
    <name evidence="4" type="ORF">IM720_01200</name>
</gene>
<evidence type="ECO:0000313" key="4">
    <source>
        <dbReference type="EMBL" id="QOU05381.1"/>
    </source>
</evidence>
<protein>
    <submittedName>
        <fullName evidence="4">NADH:flavin oxidoreductase</fullName>
    </submittedName>
</protein>
<dbReference type="OrthoDB" id="8523426at2"/>
<keyword evidence="2" id="KW-0560">Oxidoreductase</keyword>